<dbReference type="EMBL" id="KK207941">
    <property type="protein sequence ID" value="EZF47575.1"/>
    <property type="molecule type" value="Genomic_DNA"/>
</dbReference>
<evidence type="ECO:0000313" key="1">
    <source>
        <dbReference type="EMBL" id="EZF47575.1"/>
    </source>
</evidence>
<accession>A0A022VNC2</accession>
<protein>
    <submittedName>
        <fullName evidence="1">Uncharacterized protein</fullName>
    </submittedName>
</protein>
<organism evidence="1">
    <name type="scientific">Trichophyton rubrum CBS 288.86</name>
    <dbReference type="NCBI Taxonomy" id="1215330"/>
    <lineage>
        <taxon>Eukaryota</taxon>
        <taxon>Fungi</taxon>
        <taxon>Dikarya</taxon>
        <taxon>Ascomycota</taxon>
        <taxon>Pezizomycotina</taxon>
        <taxon>Eurotiomycetes</taxon>
        <taxon>Eurotiomycetidae</taxon>
        <taxon>Onygenales</taxon>
        <taxon>Arthrodermataceae</taxon>
        <taxon>Trichophyton</taxon>
    </lineage>
</organism>
<gene>
    <name evidence="1" type="ORF">H103_08581</name>
</gene>
<dbReference type="Proteomes" id="UP000023758">
    <property type="component" value="Unassembled WGS sequence"/>
</dbReference>
<dbReference type="AlphaFoldDB" id="A0A022VNC2"/>
<proteinExistence type="predicted"/>
<sequence>MANPTRPAVIFATFPSEMLQMAGCYLGFWGLSALSEQQSGSARGLLLVSMKKALCATQATILYYYKVESGNDVARK</sequence>
<name>A0A022VNC2_TRIRU</name>
<reference evidence="1" key="1">
    <citation type="submission" date="2014-02" db="EMBL/GenBank/DDBJ databases">
        <title>The Genome Sequence of Trichophyton rubrum (morphotype fischeri) CBS 288.86.</title>
        <authorList>
            <consortium name="The Broad Institute Genomics Platform"/>
            <person name="Cuomo C.A."/>
            <person name="White T.C."/>
            <person name="Graser Y."/>
            <person name="Martinez-Rossi N."/>
            <person name="Heitman J."/>
            <person name="Young S.K."/>
            <person name="Zeng Q."/>
            <person name="Gargeya S."/>
            <person name="Abouelleil A."/>
            <person name="Alvarado L."/>
            <person name="Chapman S.B."/>
            <person name="Gainer-Dewar J."/>
            <person name="Goldberg J."/>
            <person name="Griggs A."/>
            <person name="Gujja S."/>
            <person name="Hansen M."/>
            <person name="Howarth C."/>
            <person name="Imamovic A."/>
            <person name="Larimer J."/>
            <person name="Martinez D."/>
            <person name="Murphy C."/>
            <person name="Pearson M.D."/>
            <person name="Persinoti G."/>
            <person name="Poon T."/>
            <person name="Priest M."/>
            <person name="Roberts A.D."/>
            <person name="Saif S."/>
            <person name="Shea T.D."/>
            <person name="Sykes S.N."/>
            <person name="Wortman J."/>
            <person name="Nusbaum C."/>
            <person name="Birren B."/>
        </authorList>
    </citation>
    <scope>NUCLEOTIDE SEQUENCE [LARGE SCALE GENOMIC DNA]</scope>
    <source>
        <strain evidence="1">CBS 288.86</strain>
    </source>
</reference>
<dbReference type="HOGENOM" id="CLU_2656238_0_0_1"/>